<dbReference type="InterPro" id="IPR011834">
    <property type="entry name" value="Agluc_phsphrylas"/>
</dbReference>
<dbReference type="Proteomes" id="UP000228495">
    <property type="component" value="Unassembled WGS sequence"/>
</dbReference>
<evidence type="ECO:0000256" key="2">
    <source>
        <dbReference type="ARBA" id="ARBA00001933"/>
    </source>
</evidence>
<reference evidence="10 11" key="1">
    <citation type="submission" date="2017-09" db="EMBL/GenBank/DDBJ databases">
        <title>Depth-based differentiation of microbial function through sediment-hosted aquifers and enrichment of novel symbionts in the deep terrestrial subsurface.</title>
        <authorList>
            <person name="Probst A.J."/>
            <person name="Ladd B."/>
            <person name="Jarett J.K."/>
            <person name="Geller-Mcgrath D.E."/>
            <person name="Sieber C.M."/>
            <person name="Emerson J.B."/>
            <person name="Anantharaman K."/>
            <person name="Thomas B.C."/>
            <person name="Malmstrom R."/>
            <person name="Stieglmeier M."/>
            <person name="Klingl A."/>
            <person name="Woyke T."/>
            <person name="Ryan C.M."/>
            <person name="Banfield J.F."/>
        </authorList>
    </citation>
    <scope>NUCLEOTIDE SEQUENCE [LARGE SCALE GENOMIC DNA]</scope>
    <source>
        <strain evidence="10">CG22_combo_CG10-13_8_21_14_all_39_12</strain>
    </source>
</reference>
<evidence type="ECO:0000256" key="8">
    <source>
        <dbReference type="ARBA" id="ARBA00023277"/>
    </source>
</evidence>
<dbReference type="EMBL" id="PCSU01000082">
    <property type="protein sequence ID" value="PIP56131.1"/>
    <property type="molecule type" value="Genomic_DNA"/>
</dbReference>
<dbReference type="NCBIfam" id="TIGR02094">
    <property type="entry name" value="more_P_ylases"/>
    <property type="match status" value="1"/>
</dbReference>
<dbReference type="PANTHER" id="PTHR42655:SF1">
    <property type="entry name" value="GLYCOGEN PHOSPHORYLASE"/>
    <property type="match status" value="1"/>
</dbReference>
<evidence type="ECO:0000256" key="1">
    <source>
        <dbReference type="ARBA" id="ARBA00001275"/>
    </source>
</evidence>
<evidence type="ECO:0000256" key="9">
    <source>
        <dbReference type="ARBA" id="ARBA00025174"/>
    </source>
</evidence>
<keyword evidence="8" id="KW-0119">Carbohydrate metabolism</keyword>
<dbReference type="GO" id="GO:0008184">
    <property type="term" value="F:glycogen phosphorylase activity"/>
    <property type="evidence" value="ECO:0007669"/>
    <property type="project" value="InterPro"/>
</dbReference>
<dbReference type="EC" id="2.4.1.1" evidence="4"/>
<evidence type="ECO:0000256" key="3">
    <source>
        <dbReference type="ARBA" id="ARBA00006047"/>
    </source>
</evidence>
<comment type="function">
    <text evidence="9">Phosphorylase is an important allosteric enzyme in carbohydrate metabolism. Enzymes from different sources differ in their regulatory mechanisms and in their natural substrates. However, all known phosphorylases share catalytic and structural properties.</text>
</comment>
<evidence type="ECO:0000256" key="7">
    <source>
        <dbReference type="ARBA" id="ARBA00022898"/>
    </source>
</evidence>
<name>A0A2H0BET0_UNCKA</name>
<comment type="caution">
    <text evidence="10">The sequence shown here is derived from an EMBL/GenBank/DDBJ whole genome shotgun (WGS) entry which is preliminary data.</text>
</comment>
<dbReference type="Gene3D" id="3.40.50.2000">
    <property type="entry name" value="Glycogen Phosphorylase B"/>
    <property type="match status" value="3"/>
</dbReference>
<comment type="catalytic activity">
    <reaction evidence="1">
        <text>[(1-&gt;4)-alpha-D-glucosyl](n) + phosphate = [(1-&gt;4)-alpha-D-glucosyl](n-1) + alpha-D-glucose 1-phosphate</text>
        <dbReference type="Rhea" id="RHEA:41732"/>
        <dbReference type="Rhea" id="RHEA-COMP:9584"/>
        <dbReference type="Rhea" id="RHEA-COMP:9586"/>
        <dbReference type="ChEBI" id="CHEBI:15444"/>
        <dbReference type="ChEBI" id="CHEBI:43474"/>
        <dbReference type="ChEBI" id="CHEBI:58601"/>
        <dbReference type="EC" id="2.4.1.1"/>
    </reaction>
</comment>
<gene>
    <name evidence="10" type="ORF">COX05_04675</name>
</gene>
<accession>A0A2H0BET0</accession>
<keyword evidence="7" id="KW-0663">Pyridoxal phosphate</keyword>
<comment type="cofactor">
    <cofactor evidence="2">
        <name>pyridoxal 5'-phosphate</name>
        <dbReference type="ChEBI" id="CHEBI:597326"/>
    </cofactor>
</comment>
<dbReference type="Pfam" id="PF00343">
    <property type="entry name" value="Phosphorylase"/>
    <property type="match status" value="1"/>
</dbReference>
<evidence type="ECO:0000256" key="4">
    <source>
        <dbReference type="ARBA" id="ARBA00012591"/>
    </source>
</evidence>
<protein>
    <recommendedName>
        <fullName evidence="4">glycogen phosphorylase</fullName>
        <ecNumber evidence="4">2.4.1.1</ecNumber>
    </recommendedName>
</protein>
<dbReference type="PROSITE" id="PS00102">
    <property type="entry name" value="PHOSPHORYLASE"/>
    <property type="match status" value="1"/>
</dbReference>
<organism evidence="10 11">
    <name type="scientific">candidate division WWE3 bacterium CG22_combo_CG10-13_8_21_14_all_39_12</name>
    <dbReference type="NCBI Taxonomy" id="1975094"/>
    <lineage>
        <taxon>Bacteria</taxon>
        <taxon>Katanobacteria</taxon>
    </lineage>
</organism>
<comment type="similarity">
    <text evidence="3">Belongs to the glycogen phosphorylase family.</text>
</comment>
<evidence type="ECO:0000256" key="6">
    <source>
        <dbReference type="ARBA" id="ARBA00022679"/>
    </source>
</evidence>
<evidence type="ECO:0000313" key="10">
    <source>
        <dbReference type="EMBL" id="PIP56131.1"/>
    </source>
</evidence>
<sequence>MLRMNASDNLVAYFSMEIGIDTKMKTYSGGLGVLAGDTLHSLADLSVPTVAVTLISEYGYFTQEFDENRQIEKYPRWPIEEHLKNLNVEIKIPVGPHQLHVKLWQYTLTGITGHTLPIIFLDANHQNNPPELKRLTQRLYPANHEYRLLQEILLGVGGYFALKKLDYKPSVYHLNEGHSAFLTLALYDEAKSQNCTDPVKEVRNKCVFTTHTPVPAGHDKFPRDLVREKLYLAHHLDSLHDVSEKNGSINMTSLALVMCGKVNGVGKKHTQVSRNMFPHYRFDSITNGVHHVFWASESVQNVFNTYLPGWKIDPFSLLSVLNIPRNEIMQAHHHNKIKLINFINNNFNEQFKPDIMTIGYARRMAKYKRADLIFYDLERLNAIAERYPFQLVFAGKAHPEDNVGKSIIHEIMTIKSKLNKNISLIYIPEYSIELAKIIIPGVDIWLNTPMRPLEASGTSGMKASLNGVPNVSILDGWWIEGAIEGVTGWSIGPKPKIGEEQEIQCVDCDDSEDLYRKLEEPILPMFYNAPRQFAKVQRNAIALHGSFFNTNRMAQQYIIKSYLT</sequence>
<dbReference type="InterPro" id="IPR035090">
    <property type="entry name" value="Pyridoxal_P_attach_site"/>
</dbReference>
<dbReference type="InterPro" id="IPR052182">
    <property type="entry name" value="Glycogen/Maltodextrin_Phosph"/>
</dbReference>
<dbReference type="AlphaFoldDB" id="A0A2H0BET0"/>
<dbReference type="PANTHER" id="PTHR42655">
    <property type="entry name" value="GLYCOGEN PHOSPHORYLASE"/>
    <property type="match status" value="1"/>
</dbReference>
<dbReference type="InterPro" id="IPR000811">
    <property type="entry name" value="Glyco_trans_35"/>
</dbReference>
<proteinExistence type="inferred from homology"/>
<dbReference type="GO" id="GO:0005975">
    <property type="term" value="P:carbohydrate metabolic process"/>
    <property type="evidence" value="ECO:0007669"/>
    <property type="project" value="InterPro"/>
</dbReference>
<evidence type="ECO:0000313" key="11">
    <source>
        <dbReference type="Proteomes" id="UP000228495"/>
    </source>
</evidence>
<dbReference type="SUPFAM" id="SSF53756">
    <property type="entry name" value="UDP-Glycosyltransferase/glycogen phosphorylase"/>
    <property type="match status" value="1"/>
</dbReference>
<keyword evidence="6" id="KW-0808">Transferase</keyword>
<evidence type="ECO:0000256" key="5">
    <source>
        <dbReference type="ARBA" id="ARBA00022676"/>
    </source>
</evidence>
<dbReference type="GO" id="GO:0030170">
    <property type="term" value="F:pyridoxal phosphate binding"/>
    <property type="evidence" value="ECO:0007669"/>
    <property type="project" value="InterPro"/>
</dbReference>
<keyword evidence="5" id="KW-0328">Glycosyltransferase</keyword>